<name>A0ABP8U3H4_9ACTN</name>
<dbReference type="PROSITE" id="PS51257">
    <property type="entry name" value="PROKAR_LIPOPROTEIN"/>
    <property type="match status" value="1"/>
</dbReference>
<reference evidence="4" key="1">
    <citation type="journal article" date="2019" name="Int. J. Syst. Evol. Microbiol.">
        <title>The Global Catalogue of Microorganisms (GCM) 10K type strain sequencing project: providing services to taxonomists for standard genome sequencing and annotation.</title>
        <authorList>
            <consortium name="The Broad Institute Genomics Platform"/>
            <consortium name="The Broad Institute Genome Sequencing Center for Infectious Disease"/>
            <person name="Wu L."/>
            <person name="Ma J."/>
        </authorList>
    </citation>
    <scope>NUCLEOTIDE SEQUENCE [LARGE SCALE GENOMIC DNA]</scope>
    <source>
        <strain evidence="4">JCM 17939</strain>
    </source>
</reference>
<feature type="signal peptide" evidence="2">
    <location>
        <begin position="1"/>
        <end position="26"/>
    </location>
</feature>
<keyword evidence="4" id="KW-1185">Reference proteome</keyword>
<proteinExistence type="predicted"/>
<feature type="region of interest" description="Disordered" evidence="1">
    <location>
        <begin position="24"/>
        <end position="56"/>
    </location>
</feature>
<feature type="compositionally biased region" description="Pro residues" evidence="1">
    <location>
        <begin position="36"/>
        <end position="46"/>
    </location>
</feature>
<feature type="chain" id="PRO_5045042601" description="Lipoprotein" evidence="2">
    <location>
        <begin position="27"/>
        <end position="129"/>
    </location>
</feature>
<organism evidence="3 4">
    <name type="scientific">Actinoallomurus vinaceus</name>
    <dbReference type="NCBI Taxonomy" id="1080074"/>
    <lineage>
        <taxon>Bacteria</taxon>
        <taxon>Bacillati</taxon>
        <taxon>Actinomycetota</taxon>
        <taxon>Actinomycetes</taxon>
        <taxon>Streptosporangiales</taxon>
        <taxon>Thermomonosporaceae</taxon>
        <taxon>Actinoallomurus</taxon>
    </lineage>
</organism>
<protein>
    <recommendedName>
        <fullName evidence="5">Lipoprotein</fullName>
    </recommendedName>
</protein>
<keyword evidence="2" id="KW-0732">Signal</keyword>
<evidence type="ECO:0000313" key="4">
    <source>
        <dbReference type="Proteomes" id="UP001501442"/>
    </source>
</evidence>
<evidence type="ECO:0000256" key="2">
    <source>
        <dbReference type="SAM" id="SignalP"/>
    </source>
</evidence>
<evidence type="ECO:0000313" key="3">
    <source>
        <dbReference type="EMBL" id="GAA4623078.1"/>
    </source>
</evidence>
<sequence length="129" mass="13503">MTVVVRPAFALLVLIAVAGCSSERHAAPRPSRPLVIPTPSPSPTGKPRPARPGTECGQVTTVTGAQARVQVVRGRTTCVEAMRVFEKYNDPDTPAEGTAGLVVIGHWTCGTRGGITTCTSKVATIRTHS</sequence>
<evidence type="ECO:0008006" key="5">
    <source>
        <dbReference type="Google" id="ProtNLM"/>
    </source>
</evidence>
<evidence type="ECO:0000256" key="1">
    <source>
        <dbReference type="SAM" id="MobiDB-lite"/>
    </source>
</evidence>
<accession>A0ABP8U3H4</accession>
<dbReference type="EMBL" id="BAABHK010000002">
    <property type="protein sequence ID" value="GAA4623078.1"/>
    <property type="molecule type" value="Genomic_DNA"/>
</dbReference>
<dbReference type="Proteomes" id="UP001501442">
    <property type="component" value="Unassembled WGS sequence"/>
</dbReference>
<comment type="caution">
    <text evidence="3">The sequence shown here is derived from an EMBL/GenBank/DDBJ whole genome shotgun (WGS) entry which is preliminary data.</text>
</comment>
<gene>
    <name evidence="3" type="ORF">GCM10023196_017800</name>
</gene>